<sequence>MDLPNPSDLHAALQHEGFAFLTADAMHGLLDAATLDDWPAFAASWNTLGDDGYLAARGRLRRRRHAVFTADATTGAIIREPNQPHYQSLAYNALQGGIERWFEPVEPAIAGSSSLRRILAFCRDNFGALAPDVRTWRIETHQFRIEARADAAGEPTPEGVHRDGVDYVLVLLIDRENIERGTTTIHAPDGRELGQFTLVHAFDAALLDDHRVFHGVTPVVPKDPMQAAHRDVLVVTFKAA</sequence>
<reference evidence="1 2" key="1">
    <citation type="submission" date="2020-10" db="EMBL/GenBank/DDBJ databases">
        <title>Phylogeny of dyella-like bacteria.</title>
        <authorList>
            <person name="Fu J."/>
        </authorList>
    </citation>
    <scope>NUCLEOTIDE SEQUENCE [LARGE SCALE GENOMIC DNA]</scope>
    <source>
        <strain evidence="1 2">KACC 19113</strain>
    </source>
</reference>
<accession>A0ABW8JBC9</accession>
<dbReference type="Gene3D" id="2.60.120.620">
    <property type="entry name" value="q2cbj1_9rhob like domain"/>
    <property type="match status" value="1"/>
</dbReference>
<dbReference type="EMBL" id="JADIKK010000008">
    <property type="protein sequence ID" value="MFK2878824.1"/>
    <property type="molecule type" value="Genomic_DNA"/>
</dbReference>
<evidence type="ECO:0000313" key="2">
    <source>
        <dbReference type="Proteomes" id="UP001620339"/>
    </source>
</evidence>
<dbReference type="GO" id="GO:0051213">
    <property type="term" value="F:dioxygenase activity"/>
    <property type="evidence" value="ECO:0007669"/>
    <property type="project" value="UniProtKB-KW"/>
</dbReference>
<proteinExistence type="predicted"/>
<keyword evidence="1" id="KW-0223">Dioxygenase</keyword>
<keyword evidence="1" id="KW-0560">Oxidoreductase</keyword>
<dbReference type="RefSeq" id="WP_404615679.1">
    <property type="nucleotide sequence ID" value="NZ_JADIKK010000008.1"/>
</dbReference>
<organism evidence="1 2">
    <name type="scientific">Rhodanobacter hydrolyticus</name>
    <dbReference type="NCBI Taxonomy" id="2250595"/>
    <lineage>
        <taxon>Bacteria</taxon>
        <taxon>Pseudomonadati</taxon>
        <taxon>Pseudomonadota</taxon>
        <taxon>Gammaproteobacteria</taxon>
        <taxon>Lysobacterales</taxon>
        <taxon>Rhodanobacteraceae</taxon>
        <taxon>Rhodanobacter</taxon>
    </lineage>
</organism>
<name>A0ABW8JBC9_9GAMM</name>
<keyword evidence="2" id="KW-1185">Reference proteome</keyword>
<dbReference type="Pfam" id="PF10014">
    <property type="entry name" value="2OG-Fe_Oxy_2"/>
    <property type="match status" value="1"/>
</dbReference>
<protein>
    <submittedName>
        <fullName evidence="1">2OG-Fe dioxygenase family protein</fullName>
    </submittedName>
</protein>
<gene>
    <name evidence="1" type="ORF">ISP25_17265</name>
</gene>
<comment type="caution">
    <text evidence="1">The sequence shown here is derived from an EMBL/GenBank/DDBJ whole genome shotgun (WGS) entry which is preliminary data.</text>
</comment>
<dbReference type="Proteomes" id="UP001620339">
    <property type="component" value="Unassembled WGS sequence"/>
</dbReference>
<dbReference type="InterPro" id="IPR018724">
    <property type="entry name" value="2OG-Fe_dioxygenase"/>
</dbReference>
<evidence type="ECO:0000313" key="1">
    <source>
        <dbReference type="EMBL" id="MFK2878824.1"/>
    </source>
</evidence>